<protein>
    <submittedName>
        <fullName evidence="1">Uncharacterized protein</fullName>
    </submittedName>
</protein>
<keyword evidence="2" id="KW-1185">Reference proteome</keyword>
<dbReference type="RefSeq" id="XP_038728770.1">
    <property type="nucleotide sequence ID" value="XM_038880403.1"/>
</dbReference>
<organism evidence="1 2">
    <name type="scientific">Botrytis byssoidea</name>
    <dbReference type="NCBI Taxonomy" id="139641"/>
    <lineage>
        <taxon>Eukaryota</taxon>
        <taxon>Fungi</taxon>
        <taxon>Dikarya</taxon>
        <taxon>Ascomycota</taxon>
        <taxon>Pezizomycotina</taxon>
        <taxon>Leotiomycetes</taxon>
        <taxon>Helotiales</taxon>
        <taxon>Sclerotiniaceae</taxon>
        <taxon>Botrytis</taxon>
    </lineage>
</organism>
<name>A0A9P5I354_9HELO</name>
<dbReference type="GeneID" id="62153476"/>
<dbReference type="AlphaFoldDB" id="A0A9P5I354"/>
<dbReference type="Proteomes" id="UP000710849">
    <property type="component" value="Unassembled WGS sequence"/>
</dbReference>
<evidence type="ECO:0000313" key="1">
    <source>
        <dbReference type="EMBL" id="KAF7928090.1"/>
    </source>
</evidence>
<evidence type="ECO:0000313" key="2">
    <source>
        <dbReference type="Proteomes" id="UP000710849"/>
    </source>
</evidence>
<gene>
    <name evidence="1" type="ORF">EAE97_009888</name>
</gene>
<sequence>MARDVADGNRGTPWWFEINASEDLIQNWMVAERKDEEPRNADKWNKAQELNKITQSVSDRKRKSFAVAEVERKFNTAKAARAVKKTERDQALQNSWDSEFERWMEELKIADSHDGRYTGPDEDGVYWPSQSLININKDISMRHLAKCMPSFQEPGSRGVHCKDCEDENEVGRFWDEVHRLRLQGHGILYY</sequence>
<proteinExistence type="predicted"/>
<reference evidence="1 2" key="1">
    <citation type="journal article" date="2020" name="Genome Biol. Evol.">
        <title>Comparative genomics of Sclerotiniaceae.</title>
        <authorList>
            <person name="Valero Jimenez C.A."/>
            <person name="Steentjes M."/>
            <person name="Scholten O.E."/>
            <person name="Van Kan J.A.L."/>
        </authorList>
    </citation>
    <scope>NUCLEOTIDE SEQUENCE [LARGE SCALE GENOMIC DNA]</scope>
    <source>
        <strain evidence="1 2">MUCL 94</strain>
    </source>
</reference>
<dbReference type="EMBL" id="RCSW01000024">
    <property type="protein sequence ID" value="KAF7928090.1"/>
    <property type="molecule type" value="Genomic_DNA"/>
</dbReference>
<accession>A0A9P5I354</accession>
<comment type="caution">
    <text evidence="1">The sequence shown here is derived from an EMBL/GenBank/DDBJ whole genome shotgun (WGS) entry which is preliminary data.</text>
</comment>